<dbReference type="Gene3D" id="1.10.220.150">
    <property type="entry name" value="Arf GTPase activating protein"/>
    <property type="match status" value="1"/>
</dbReference>
<feature type="compositionally biased region" description="Gly residues" evidence="6">
    <location>
        <begin position="408"/>
        <end position="425"/>
    </location>
</feature>
<feature type="compositionally biased region" description="Basic and acidic residues" evidence="6">
    <location>
        <begin position="428"/>
        <end position="447"/>
    </location>
</feature>
<dbReference type="GO" id="GO:0008270">
    <property type="term" value="F:zinc ion binding"/>
    <property type="evidence" value="ECO:0007669"/>
    <property type="project" value="UniProtKB-KW"/>
</dbReference>
<feature type="compositionally biased region" description="Low complexity" evidence="6">
    <location>
        <begin position="139"/>
        <end position="154"/>
    </location>
</feature>
<reference evidence="8 9" key="1">
    <citation type="journal article" date="2015" name="Genome Biol. Evol.">
        <title>Phylogenomic analyses indicate that early fungi evolved digesting cell walls of algal ancestors of land plants.</title>
        <authorList>
            <person name="Chang Y."/>
            <person name="Wang S."/>
            <person name="Sekimoto S."/>
            <person name="Aerts A.L."/>
            <person name="Choi C."/>
            <person name="Clum A."/>
            <person name="LaButti K.M."/>
            <person name="Lindquist E.A."/>
            <person name="Yee Ngan C."/>
            <person name="Ohm R.A."/>
            <person name="Salamov A.A."/>
            <person name="Grigoriev I.V."/>
            <person name="Spatafora J.W."/>
            <person name="Berbee M.L."/>
        </authorList>
    </citation>
    <scope>NUCLEOTIDE SEQUENCE [LARGE SCALE GENOMIC DNA]</scope>
    <source>
        <strain evidence="8 9">JEL478</strain>
    </source>
</reference>
<dbReference type="GO" id="GO:0030100">
    <property type="term" value="P:regulation of endocytosis"/>
    <property type="evidence" value="ECO:0007669"/>
    <property type="project" value="TreeGrafter"/>
</dbReference>
<dbReference type="SMART" id="SM00105">
    <property type="entry name" value="ArfGap"/>
    <property type="match status" value="1"/>
</dbReference>
<feature type="compositionally biased region" description="Gly residues" evidence="6">
    <location>
        <begin position="390"/>
        <end position="399"/>
    </location>
</feature>
<evidence type="ECO:0000259" key="7">
    <source>
        <dbReference type="PROSITE" id="PS50115"/>
    </source>
</evidence>
<accession>A0A138ZXU0</accession>
<keyword evidence="4" id="KW-0862">Zinc</keyword>
<dbReference type="FunFam" id="1.10.220.150:FF:000014">
    <property type="entry name" value="ADP-ribosylation factor GTPase-activating protein"/>
    <property type="match status" value="1"/>
</dbReference>
<feature type="compositionally biased region" description="Gly residues" evidence="6">
    <location>
        <begin position="351"/>
        <end position="370"/>
    </location>
</feature>
<feature type="compositionally biased region" description="Low complexity" evidence="6">
    <location>
        <begin position="179"/>
        <end position="193"/>
    </location>
</feature>
<evidence type="ECO:0000256" key="4">
    <source>
        <dbReference type="ARBA" id="ARBA00022833"/>
    </source>
</evidence>
<name>A0A138ZXU0_GONPJ</name>
<protein>
    <submittedName>
        <fullName evidence="8">ArfGap-domain-containing protein</fullName>
    </submittedName>
</protein>
<dbReference type="PRINTS" id="PR00405">
    <property type="entry name" value="REVINTRACTNG"/>
</dbReference>
<feature type="region of interest" description="Disordered" evidence="6">
    <location>
        <begin position="121"/>
        <end position="201"/>
    </location>
</feature>
<dbReference type="Pfam" id="PF01412">
    <property type="entry name" value="ArfGap"/>
    <property type="match status" value="1"/>
</dbReference>
<dbReference type="PROSITE" id="PS50115">
    <property type="entry name" value="ARFGAP"/>
    <property type="match status" value="1"/>
</dbReference>
<keyword evidence="3 5" id="KW-0863">Zinc-finger</keyword>
<evidence type="ECO:0000313" key="9">
    <source>
        <dbReference type="Proteomes" id="UP000070544"/>
    </source>
</evidence>
<dbReference type="Proteomes" id="UP000070544">
    <property type="component" value="Unassembled WGS sequence"/>
</dbReference>
<keyword evidence="1" id="KW-0343">GTPase activation</keyword>
<dbReference type="STRING" id="1344416.A0A138ZXU0"/>
<dbReference type="GO" id="GO:0005096">
    <property type="term" value="F:GTPase activator activity"/>
    <property type="evidence" value="ECO:0007669"/>
    <property type="project" value="UniProtKB-KW"/>
</dbReference>
<evidence type="ECO:0000313" key="8">
    <source>
        <dbReference type="EMBL" id="KXS09308.1"/>
    </source>
</evidence>
<dbReference type="EMBL" id="KQ965871">
    <property type="protein sequence ID" value="KXS09308.1"/>
    <property type="molecule type" value="Genomic_DNA"/>
</dbReference>
<dbReference type="SUPFAM" id="SSF57863">
    <property type="entry name" value="ArfGap/RecO-like zinc finger"/>
    <property type="match status" value="1"/>
</dbReference>
<dbReference type="GO" id="GO:0000139">
    <property type="term" value="C:Golgi membrane"/>
    <property type="evidence" value="ECO:0007669"/>
    <property type="project" value="TreeGrafter"/>
</dbReference>
<evidence type="ECO:0000256" key="6">
    <source>
        <dbReference type="SAM" id="MobiDB-lite"/>
    </source>
</evidence>
<organism evidence="8 9">
    <name type="scientific">Gonapodya prolifera (strain JEL478)</name>
    <name type="common">Monoblepharis prolifera</name>
    <dbReference type="NCBI Taxonomy" id="1344416"/>
    <lineage>
        <taxon>Eukaryota</taxon>
        <taxon>Fungi</taxon>
        <taxon>Fungi incertae sedis</taxon>
        <taxon>Chytridiomycota</taxon>
        <taxon>Chytridiomycota incertae sedis</taxon>
        <taxon>Monoblepharidomycetes</taxon>
        <taxon>Monoblepharidales</taxon>
        <taxon>Gonapodyaceae</taxon>
        <taxon>Gonapodya</taxon>
    </lineage>
</organism>
<evidence type="ECO:0000256" key="3">
    <source>
        <dbReference type="ARBA" id="ARBA00022771"/>
    </source>
</evidence>
<keyword evidence="2" id="KW-0479">Metal-binding</keyword>
<gene>
    <name evidence="8" type="ORF">M427DRAFT_75653</name>
</gene>
<feature type="domain" description="Arf-GAP" evidence="7">
    <location>
        <begin position="8"/>
        <end position="126"/>
    </location>
</feature>
<evidence type="ECO:0000256" key="1">
    <source>
        <dbReference type="ARBA" id="ARBA00022468"/>
    </source>
</evidence>
<sequence>MAEKFQRKKLLDLQRDASQNNNICFDCSSPNPQWASVSYGIFFCLTCSGQHRGLGVHISFVRSLTMDAWKEDQVRRMELGGNKRCLDFFRTQPDWVEGLPVAQKYNTEFARHYREKLAAEVEGRTWTPSAAPVQAQRTASYTSSMSASASRGPSKQADAPDSFAWDAPPASSTPPPPTSYQSQSSSYQSASAPTYPPTTSANESYFVRLGAQNASRTDGVAPNQGGKYGGFGNPNFAQAPAGGAGAGGGRGQDEVLAQLSSGWSAFSSIASTYLTEGAKIATSATLIATQKLSDTVATTSRAIQEGHVVDRVVAGVRDVSVRAVEATTKGVELGKEVVEGKRTVGSAWQGFGWGDSAGGAAGGGAGGSEQAGGAQDEDEWGDWSRPAASGGSGAGAGAGGEDHFGTQVAGGGAGKNYGATGGSGAGAEVDKSKSKGNGWDHDNWDNF</sequence>
<dbReference type="PANTHER" id="PTHR46395:SF1">
    <property type="entry name" value="ADP-RIBOSYLATION FACTOR GTPASE-ACTIVATING PROTEIN 1"/>
    <property type="match status" value="1"/>
</dbReference>
<dbReference type="AlphaFoldDB" id="A0A138ZXU0"/>
<proteinExistence type="predicted"/>
<dbReference type="OrthoDB" id="983479at2759"/>
<dbReference type="CDD" id="cd08830">
    <property type="entry name" value="ArfGap_ArfGap1"/>
    <property type="match status" value="1"/>
</dbReference>
<dbReference type="PANTHER" id="PTHR46395">
    <property type="entry name" value="ADP-RIBOSYLATION FACTOR GTPASE-ACTIVATING PROTEIN 1"/>
    <property type="match status" value="1"/>
</dbReference>
<dbReference type="InterPro" id="IPR038508">
    <property type="entry name" value="ArfGAP_dom_sf"/>
</dbReference>
<feature type="region of interest" description="Disordered" evidence="6">
    <location>
        <begin position="349"/>
        <end position="447"/>
    </location>
</feature>
<keyword evidence="9" id="KW-1185">Reference proteome</keyword>
<evidence type="ECO:0000256" key="2">
    <source>
        <dbReference type="ARBA" id="ARBA00022723"/>
    </source>
</evidence>
<dbReference type="InterPro" id="IPR037278">
    <property type="entry name" value="ARFGAP/RecO"/>
</dbReference>
<dbReference type="InterPro" id="IPR001164">
    <property type="entry name" value="ArfGAP_dom"/>
</dbReference>
<evidence type="ECO:0000256" key="5">
    <source>
        <dbReference type="PROSITE-ProRule" id="PRU00288"/>
    </source>
</evidence>
<dbReference type="GO" id="GO:0032012">
    <property type="term" value="P:regulation of ARF protein signal transduction"/>
    <property type="evidence" value="ECO:0007669"/>
    <property type="project" value="TreeGrafter"/>
</dbReference>